<evidence type="ECO:0000313" key="1">
    <source>
        <dbReference type="EMBL" id="SHH96743.1"/>
    </source>
</evidence>
<dbReference type="OrthoDB" id="9147962at2"/>
<dbReference type="EMBL" id="FQXS01000018">
    <property type="protein sequence ID" value="SHH96743.1"/>
    <property type="molecule type" value="Genomic_DNA"/>
</dbReference>
<evidence type="ECO:0008006" key="3">
    <source>
        <dbReference type="Google" id="ProtNLM"/>
    </source>
</evidence>
<organism evidence="1 2">
    <name type="scientific">Desulfofustis glycolicus DSM 9705</name>
    <dbReference type="NCBI Taxonomy" id="1121409"/>
    <lineage>
        <taxon>Bacteria</taxon>
        <taxon>Pseudomonadati</taxon>
        <taxon>Thermodesulfobacteriota</taxon>
        <taxon>Desulfobulbia</taxon>
        <taxon>Desulfobulbales</taxon>
        <taxon>Desulfocapsaceae</taxon>
        <taxon>Desulfofustis</taxon>
    </lineage>
</organism>
<gene>
    <name evidence="1" type="ORF">SAMN02745124_02925</name>
</gene>
<dbReference type="Proteomes" id="UP000184139">
    <property type="component" value="Unassembled WGS sequence"/>
</dbReference>
<dbReference type="AlphaFoldDB" id="A0A1M5XC18"/>
<sequence length="891" mass="97531">MSLLANANAVAALGTLCKIDNTSPAEMRLAPNREQDVRQAVAHGSVDLNLDLTALAELAISEEGIEDLQRVWESAAVEYERNHPYQKLRLRVETGTLEQAPEIVKIIRKADNAGAVTIVARDLVGPSRWDLPLNIGAYGAEARSAIESYWHAQLIEFDFTDTARHNFDLLIFESLAEVERVRDKRLTAGFLVVQVETPDDLSVATVRRLNEAIGFRAAALIQRPDSFTTCIQIFLDNLAHNNQPDIAITQAGVHDAPLFIVGDPAFLDRARISTVTAHLEDELERQFHSGAIETDEFSDMVDEVAAAPGPDSEAWDAESGAATETVHRTARIGALLVSRAGTLREATMVRPQRHLQAQVFDVSGGAPVQRMRSFEAGADHEINVRIGPTSMNWINAPRGFPDHALPEQETRLTVTLLAPAFVSTPVAQEILIGPTGSSEVAKFSGSVPADAIEIDATIIVYHKGNHLQTAQLSGPVTHGENVPEATGIDFSLGLPSEAELGRQRPFDLSIWKDETELELTIFDANAAPGQPSNTILHPALGGIDAVVAAIREELFDAARRIEQLETGIENAGLRTLNNLAAQGEYLRRILFGTTSQEHIRRVQVTSPHSSDFFPVEYLYDYVLPDETAALCPEFKRSDGPDCSPNCPAAAGDSRFVCPSGLWALNRVIERQVRPHKRAGSRQPEVAAHQQTRLGLNGIIFAASNEVNTPEHPNETADTIVTMQAAAPVYPANTWQEWVDHVRDHYPSLLVALPHNVESRPFHKLQIAASEELALNRITLEHVRPGTDTLGSAVLLLGCNTANATVAYQDFVNELRCAGASLVIATLTYVLGPQAAKVAREFVAQIWRSRDSDTVGEIMRQVRGRMLAQDNIMALAITAFGDADWRFYTERQ</sequence>
<accession>A0A1M5XC18</accession>
<proteinExistence type="predicted"/>
<evidence type="ECO:0000313" key="2">
    <source>
        <dbReference type="Proteomes" id="UP000184139"/>
    </source>
</evidence>
<dbReference type="RefSeq" id="WP_073377270.1">
    <property type="nucleotide sequence ID" value="NZ_FQXS01000018.1"/>
</dbReference>
<keyword evidence="2" id="KW-1185">Reference proteome</keyword>
<protein>
    <recommendedName>
        <fullName evidence="3">CHAT domain-containing protein</fullName>
    </recommendedName>
</protein>
<name>A0A1M5XC18_9BACT</name>
<reference evidence="1 2" key="1">
    <citation type="submission" date="2016-11" db="EMBL/GenBank/DDBJ databases">
        <authorList>
            <person name="Jaros S."/>
            <person name="Januszkiewicz K."/>
            <person name="Wedrychowicz H."/>
        </authorList>
    </citation>
    <scope>NUCLEOTIDE SEQUENCE [LARGE SCALE GENOMIC DNA]</scope>
    <source>
        <strain evidence="1 2">DSM 9705</strain>
    </source>
</reference>
<dbReference type="STRING" id="1121409.SAMN02745124_02925"/>